<evidence type="ECO:0000256" key="3">
    <source>
        <dbReference type="SAM" id="Coils"/>
    </source>
</evidence>
<evidence type="ECO:0000256" key="1">
    <source>
        <dbReference type="ARBA" id="ARBA00005921"/>
    </source>
</evidence>
<sequence>MAAVCSERADLQVGATTMLSVGWATMLAELHGAGESATGELVGIVNKWRKKVEATGVDEGGMVVAVDDGDASYRAQMFKWVSATISGVRSLNGTSNPLLSIFILCMFSFQKPLWASKEEILVSRYWVWVCPDFEMDRRSWLWRKKSSEKSPGETESSGSISSHSERYFDDQEASRESPNHNTQSPEITSKATVIEVNGSIQNLSEKLSAALLNISAKEDLVKQHAKVAEEAVTGWEKAENEVVAFKQQLEAAYQKSSALEDRMGHLDGALKECVRQLRQVREEQEQKIHEAVIKKTRELESAKFELKSQLVELQTQLQAAKAEVAASADPDLCPMLEAAGKENSALKLELLVRSEQLEIMTLERDLSTQAAETASKQQLESIKKVAKLEAECRRIKAMARKATLVNEHKSVAASLVYVESLTDSQSDSGERLLGLENDTHKMSVLELNDYEPSCSDSWASARITDLDQFKNEKTVQRNLTASSIEISLMDDFLEMERLAALPDTESGSSGVELGYASDRPRGGESPLKAELEAMIQRTAELEEKLVRMEAEKAGLEMALTESQDQLGTSQGHLREFEVKLVEVQRQLALVNESKQTAEVEREAATAKREEVESHLVGVEAEVQTLLAKVVSLEAEVEKERALSVEIVAKCQKLEDELLRKKHEAELWQTMSSNGELKIKQEKELVVAAGKLAECQKTIASLGQQLKSLATLDDFLIDYEKPHELTGGGLPFPRGGAELLKLHSNDTYLPKRDADSLKIVSNGSGLTMNGRDKVSPPSSSSSSSSASSLDHAVTSEKSRKGFRKLFSRSECRTQVGNQ</sequence>
<gene>
    <name evidence="5" type="ORF">HHK36_030429</name>
</gene>
<name>A0A834YC38_TETSI</name>
<dbReference type="OrthoDB" id="128924at2759"/>
<organism evidence="5 6">
    <name type="scientific">Tetracentron sinense</name>
    <name type="common">Spur-leaf</name>
    <dbReference type="NCBI Taxonomy" id="13715"/>
    <lineage>
        <taxon>Eukaryota</taxon>
        <taxon>Viridiplantae</taxon>
        <taxon>Streptophyta</taxon>
        <taxon>Embryophyta</taxon>
        <taxon>Tracheophyta</taxon>
        <taxon>Spermatophyta</taxon>
        <taxon>Magnoliopsida</taxon>
        <taxon>Trochodendrales</taxon>
        <taxon>Trochodendraceae</taxon>
        <taxon>Tetracentron</taxon>
    </lineage>
</organism>
<feature type="coiled-coil region" evidence="3">
    <location>
        <begin position="531"/>
        <end position="642"/>
    </location>
</feature>
<accession>A0A834YC38</accession>
<evidence type="ECO:0000256" key="4">
    <source>
        <dbReference type="SAM" id="MobiDB-lite"/>
    </source>
</evidence>
<comment type="similarity">
    <text evidence="1">Belongs to the FPP family.</text>
</comment>
<dbReference type="OMA" id="PANDHKS"/>
<dbReference type="Proteomes" id="UP000655225">
    <property type="component" value="Unassembled WGS sequence"/>
</dbReference>
<dbReference type="InterPro" id="IPR008587">
    <property type="entry name" value="FPP_plant"/>
</dbReference>
<dbReference type="EMBL" id="JABCRI010000024">
    <property type="protein sequence ID" value="KAF8377056.1"/>
    <property type="molecule type" value="Genomic_DNA"/>
</dbReference>
<keyword evidence="2 3" id="KW-0175">Coiled coil</keyword>
<dbReference type="AlphaFoldDB" id="A0A834YC38"/>
<evidence type="ECO:0008006" key="7">
    <source>
        <dbReference type="Google" id="ProtNLM"/>
    </source>
</evidence>
<feature type="compositionally biased region" description="Polar residues" evidence="4">
    <location>
        <begin position="179"/>
        <end position="190"/>
    </location>
</feature>
<feature type="region of interest" description="Disordered" evidence="4">
    <location>
        <begin position="503"/>
        <end position="525"/>
    </location>
</feature>
<reference evidence="5 6" key="1">
    <citation type="submission" date="2020-04" db="EMBL/GenBank/DDBJ databases">
        <title>Plant Genome Project.</title>
        <authorList>
            <person name="Zhang R.-G."/>
        </authorList>
    </citation>
    <scope>NUCLEOTIDE SEQUENCE [LARGE SCALE GENOMIC DNA]</scope>
    <source>
        <strain evidence="5">YNK0</strain>
        <tissue evidence="5">Leaf</tissue>
    </source>
</reference>
<dbReference type="PANTHER" id="PTHR31580">
    <property type="entry name" value="FILAMENT-LIKE PLANT PROTEIN 4"/>
    <property type="match status" value="1"/>
</dbReference>
<evidence type="ECO:0000313" key="6">
    <source>
        <dbReference type="Proteomes" id="UP000655225"/>
    </source>
</evidence>
<dbReference type="Pfam" id="PF05911">
    <property type="entry name" value="FPP"/>
    <property type="match status" value="4"/>
</dbReference>
<feature type="region of interest" description="Disordered" evidence="4">
    <location>
        <begin position="760"/>
        <end position="800"/>
    </location>
</feature>
<protein>
    <recommendedName>
        <fullName evidence="7">Filament-like plant protein</fullName>
    </recommendedName>
</protein>
<evidence type="ECO:0000313" key="5">
    <source>
        <dbReference type="EMBL" id="KAF8377056.1"/>
    </source>
</evidence>
<feature type="coiled-coil region" evidence="3">
    <location>
        <begin position="200"/>
        <end position="323"/>
    </location>
</feature>
<evidence type="ECO:0000256" key="2">
    <source>
        <dbReference type="ARBA" id="ARBA00023054"/>
    </source>
</evidence>
<dbReference type="PANTHER" id="PTHR31580:SF49">
    <property type="entry name" value="FILAMENT-LIKE PLANT PROTEIN 3"/>
    <property type="match status" value="1"/>
</dbReference>
<feature type="compositionally biased region" description="Low complexity" evidence="4">
    <location>
        <begin position="153"/>
        <end position="162"/>
    </location>
</feature>
<keyword evidence="6" id="KW-1185">Reference proteome</keyword>
<feature type="compositionally biased region" description="Low complexity" evidence="4">
    <location>
        <begin position="774"/>
        <end position="787"/>
    </location>
</feature>
<feature type="compositionally biased region" description="Basic and acidic residues" evidence="4">
    <location>
        <begin position="163"/>
        <end position="178"/>
    </location>
</feature>
<feature type="region of interest" description="Disordered" evidence="4">
    <location>
        <begin position="144"/>
        <end position="190"/>
    </location>
</feature>
<comment type="caution">
    <text evidence="5">The sequence shown here is derived from an EMBL/GenBank/DDBJ whole genome shotgun (WGS) entry which is preliminary data.</text>
</comment>
<proteinExistence type="inferred from homology"/>